<keyword evidence="1" id="KW-0812">Transmembrane</keyword>
<evidence type="ECO:0000313" key="2">
    <source>
        <dbReference type="EMBL" id="RGS44102.1"/>
    </source>
</evidence>
<accession>A0A3R6CW91</accession>
<dbReference type="AlphaFoldDB" id="A0A3R6CW91"/>
<comment type="caution">
    <text evidence="2">The sequence shown here is derived from an EMBL/GenBank/DDBJ whole genome shotgun (WGS) entry which is preliminary data.</text>
</comment>
<name>A0A3R6CW91_9FIRM</name>
<dbReference type="Pfam" id="PF11193">
    <property type="entry name" value="DUF2812"/>
    <property type="match status" value="1"/>
</dbReference>
<feature type="transmembrane region" description="Helical" evidence="1">
    <location>
        <begin position="151"/>
        <end position="170"/>
    </location>
</feature>
<proteinExistence type="predicted"/>
<feature type="transmembrane region" description="Helical" evidence="1">
    <location>
        <begin position="182"/>
        <end position="203"/>
    </location>
</feature>
<keyword evidence="1" id="KW-1133">Transmembrane helix</keyword>
<gene>
    <name evidence="2" type="ORF">DWX94_01565</name>
</gene>
<dbReference type="EMBL" id="QRVK01000002">
    <property type="protein sequence ID" value="RGS44102.1"/>
    <property type="molecule type" value="Genomic_DNA"/>
</dbReference>
<feature type="transmembrane region" description="Helical" evidence="1">
    <location>
        <begin position="235"/>
        <end position="254"/>
    </location>
</feature>
<dbReference type="OrthoDB" id="8230517at2"/>
<protein>
    <submittedName>
        <fullName evidence="2">DUF2812 domain-containing protein</fullName>
    </submittedName>
</protein>
<sequence length="421" mass="47873">MHLQRSADYSQKICMEDSKMVEKKDTKSVHRIIPCPDYDVTGVESWLSYMAEQGYILRDGGVFRGIAAFDRCEPKKVRYRLQPAQKGFVIYDNDGPSDDEVELNGAFGWKYVAKYGVFHIYRADDIDAREMDTDPEVQAMAMNALHRSQRFNIIWMSIWIIVYLALVFTSQPFLSMVNRGSLISIALVLCVIIFIATGLVKAVSLYRLRKKILDGDSLGSGTNWRTGARIYTVKAVVGIIAYVAMIVFGCMFILSDGVDRNQMPLSEYQGEVPFQTITDLVSCSDIQNVDNVDDDVNTISKWSDILWPENYKVYEYGDIVYTDGNICHGGLVITYHEAKNEWLADKLYQAYVQRAKHQSDYEKIDMKIAGLDDVDAYWDGSESVIMRKGKKLIVASFYMSGENRREGDLEKWAGCIAESLE</sequence>
<organism evidence="2 3">
    <name type="scientific">Coprococcus eutactus</name>
    <dbReference type="NCBI Taxonomy" id="33043"/>
    <lineage>
        <taxon>Bacteria</taxon>
        <taxon>Bacillati</taxon>
        <taxon>Bacillota</taxon>
        <taxon>Clostridia</taxon>
        <taxon>Lachnospirales</taxon>
        <taxon>Lachnospiraceae</taxon>
        <taxon>Coprococcus</taxon>
    </lineage>
</organism>
<evidence type="ECO:0000313" key="3">
    <source>
        <dbReference type="Proteomes" id="UP000283295"/>
    </source>
</evidence>
<evidence type="ECO:0000256" key="1">
    <source>
        <dbReference type="SAM" id="Phobius"/>
    </source>
</evidence>
<keyword evidence="1" id="KW-0472">Membrane</keyword>
<reference evidence="2 3" key="1">
    <citation type="submission" date="2018-08" db="EMBL/GenBank/DDBJ databases">
        <title>A genome reference for cultivated species of the human gut microbiota.</title>
        <authorList>
            <person name="Zou Y."/>
            <person name="Xue W."/>
            <person name="Luo G."/>
        </authorList>
    </citation>
    <scope>NUCLEOTIDE SEQUENCE [LARGE SCALE GENOMIC DNA]</scope>
    <source>
        <strain evidence="2 3">AF22-21</strain>
    </source>
</reference>
<dbReference type="InterPro" id="IPR021359">
    <property type="entry name" value="DUF2812"/>
</dbReference>
<dbReference type="Proteomes" id="UP000283295">
    <property type="component" value="Unassembled WGS sequence"/>
</dbReference>